<dbReference type="PROSITE" id="PS50297">
    <property type="entry name" value="ANK_REP_REGION"/>
    <property type="match status" value="2"/>
</dbReference>
<feature type="repeat" description="ANK" evidence="3">
    <location>
        <begin position="680"/>
        <end position="712"/>
    </location>
</feature>
<accession>A0A9W9AAM3</accession>
<dbReference type="PROSITE" id="PS50088">
    <property type="entry name" value="ANK_REPEAT"/>
    <property type="match status" value="10"/>
</dbReference>
<comment type="caution">
    <text evidence="6">The sequence shown here is derived from an EMBL/GenBank/DDBJ whole genome shotgun (WGS) entry which is preliminary data.</text>
</comment>
<keyword evidence="1" id="KW-0677">Repeat</keyword>
<dbReference type="Pfam" id="PF00023">
    <property type="entry name" value="Ank"/>
    <property type="match status" value="1"/>
</dbReference>
<organism evidence="6 7">
    <name type="scientific">Lentinula aciculospora</name>
    <dbReference type="NCBI Taxonomy" id="153920"/>
    <lineage>
        <taxon>Eukaryota</taxon>
        <taxon>Fungi</taxon>
        <taxon>Dikarya</taxon>
        <taxon>Basidiomycota</taxon>
        <taxon>Agaricomycotina</taxon>
        <taxon>Agaricomycetes</taxon>
        <taxon>Agaricomycetidae</taxon>
        <taxon>Agaricales</taxon>
        <taxon>Marasmiineae</taxon>
        <taxon>Omphalotaceae</taxon>
        <taxon>Lentinula</taxon>
    </lineage>
</organism>
<dbReference type="Pfam" id="PF22939">
    <property type="entry name" value="WHD_GPIID"/>
    <property type="match status" value="1"/>
</dbReference>
<dbReference type="InterPro" id="IPR036770">
    <property type="entry name" value="Ankyrin_rpt-contain_sf"/>
</dbReference>
<feature type="repeat" description="ANK" evidence="3">
    <location>
        <begin position="845"/>
        <end position="877"/>
    </location>
</feature>
<evidence type="ECO:0000259" key="4">
    <source>
        <dbReference type="Pfam" id="PF22939"/>
    </source>
</evidence>
<dbReference type="InterPro" id="IPR002110">
    <property type="entry name" value="Ankyrin_rpt"/>
</dbReference>
<feature type="repeat" description="ANK" evidence="3">
    <location>
        <begin position="815"/>
        <end position="844"/>
    </location>
</feature>
<dbReference type="Gene3D" id="1.25.40.20">
    <property type="entry name" value="Ankyrin repeat-containing domain"/>
    <property type="match status" value="2"/>
</dbReference>
<keyword evidence="2 3" id="KW-0040">ANK repeat</keyword>
<dbReference type="SUPFAM" id="SSF52540">
    <property type="entry name" value="P-loop containing nucleoside triphosphate hydrolases"/>
    <property type="match status" value="1"/>
</dbReference>
<feature type="repeat" description="ANK" evidence="3">
    <location>
        <begin position="1043"/>
        <end position="1075"/>
    </location>
</feature>
<name>A0A9W9AAM3_9AGAR</name>
<dbReference type="Pfam" id="PF24883">
    <property type="entry name" value="NPHP3_N"/>
    <property type="match status" value="1"/>
</dbReference>
<dbReference type="SMART" id="SM00248">
    <property type="entry name" value="ANK"/>
    <property type="match status" value="17"/>
</dbReference>
<feature type="repeat" description="ANK" evidence="3">
    <location>
        <begin position="977"/>
        <end position="1009"/>
    </location>
</feature>
<evidence type="ECO:0000313" key="7">
    <source>
        <dbReference type="Proteomes" id="UP001150266"/>
    </source>
</evidence>
<reference evidence="6" key="1">
    <citation type="submission" date="2022-08" db="EMBL/GenBank/DDBJ databases">
        <title>A Global Phylogenomic Analysis of the Shiitake Genus Lentinula.</title>
        <authorList>
            <consortium name="DOE Joint Genome Institute"/>
            <person name="Sierra-Patev S."/>
            <person name="Min B."/>
            <person name="Naranjo-Ortiz M."/>
            <person name="Looney B."/>
            <person name="Konkel Z."/>
            <person name="Slot J.C."/>
            <person name="Sakamoto Y."/>
            <person name="Steenwyk J.L."/>
            <person name="Rokas A."/>
            <person name="Carro J."/>
            <person name="Camarero S."/>
            <person name="Ferreira P."/>
            <person name="Molpeceres G."/>
            <person name="Ruiz-Duenas F.J."/>
            <person name="Serrano A."/>
            <person name="Henrissat B."/>
            <person name="Drula E."/>
            <person name="Hughes K.W."/>
            <person name="Mata J.L."/>
            <person name="Ishikawa N.K."/>
            <person name="Vargas-Isla R."/>
            <person name="Ushijima S."/>
            <person name="Smith C.A."/>
            <person name="Ahrendt S."/>
            <person name="Andreopoulos W."/>
            <person name="He G."/>
            <person name="Labutti K."/>
            <person name="Lipzen A."/>
            <person name="Ng V."/>
            <person name="Riley R."/>
            <person name="Sandor L."/>
            <person name="Barry K."/>
            <person name="Martinez A.T."/>
            <person name="Xiao Y."/>
            <person name="Gibbons J.G."/>
            <person name="Terashima K."/>
            <person name="Grigoriev I.V."/>
            <person name="Hibbett D.S."/>
        </authorList>
    </citation>
    <scope>NUCLEOTIDE SEQUENCE</scope>
    <source>
        <strain evidence="6">JLM2183</strain>
    </source>
</reference>
<dbReference type="InterPro" id="IPR056884">
    <property type="entry name" value="NPHP3-like_N"/>
</dbReference>
<dbReference type="Proteomes" id="UP001150266">
    <property type="component" value="Unassembled WGS sequence"/>
</dbReference>
<dbReference type="EMBL" id="JAOTPV010000009">
    <property type="protein sequence ID" value="KAJ4478363.1"/>
    <property type="molecule type" value="Genomic_DNA"/>
</dbReference>
<evidence type="ECO:0000256" key="3">
    <source>
        <dbReference type="PROSITE-ProRule" id="PRU00023"/>
    </source>
</evidence>
<feature type="repeat" description="ANK" evidence="3">
    <location>
        <begin position="911"/>
        <end position="943"/>
    </location>
</feature>
<evidence type="ECO:0000313" key="6">
    <source>
        <dbReference type="EMBL" id="KAJ4478363.1"/>
    </source>
</evidence>
<dbReference type="InterPro" id="IPR027417">
    <property type="entry name" value="P-loop_NTPase"/>
</dbReference>
<feature type="domain" description="GPI inositol-deacylase winged helix" evidence="4">
    <location>
        <begin position="325"/>
        <end position="402"/>
    </location>
</feature>
<gene>
    <name evidence="6" type="ORF">J3R30DRAFT_3890617</name>
</gene>
<evidence type="ECO:0000256" key="1">
    <source>
        <dbReference type="ARBA" id="ARBA00022737"/>
    </source>
</evidence>
<protein>
    <submittedName>
        <fullName evidence="6">Ankyrin repeat-containing domain protein</fullName>
    </submittedName>
</protein>
<dbReference type="SUPFAM" id="SSF48403">
    <property type="entry name" value="Ankyrin repeat"/>
    <property type="match status" value="2"/>
</dbReference>
<dbReference type="PANTHER" id="PTHR24126">
    <property type="entry name" value="ANKYRIN REPEAT, PH AND SEC7 DOMAIN CONTAINING PROTEIN SECG-RELATED"/>
    <property type="match status" value="1"/>
</dbReference>
<dbReference type="PANTHER" id="PTHR24126:SF14">
    <property type="entry name" value="ANK_REP_REGION DOMAIN-CONTAINING PROTEIN"/>
    <property type="match status" value="1"/>
</dbReference>
<feature type="domain" description="Nephrocystin 3-like N-terminal" evidence="5">
    <location>
        <begin position="65"/>
        <end position="216"/>
    </location>
</feature>
<dbReference type="InterPro" id="IPR054471">
    <property type="entry name" value="GPIID_WHD"/>
</dbReference>
<feature type="repeat" description="ANK" evidence="3">
    <location>
        <begin position="548"/>
        <end position="580"/>
    </location>
</feature>
<dbReference type="Gene3D" id="3.40.50.300">
    <property type="entry name" value="P-loop containing nucleotide triphosphate hydrolases"/>
    <property type="match status" value="1"/>
</dbReference>
<dbReference type="Pfam" id="PF12796">
    <property type="entry name" value="Ank_2"/>
    <property type="match status" value="5"/>
</dbReference>
<evidence type="ECO:0000259" key="5">
    <source>
        <dbReference type="Pfam" id="PF24883"/>
    </source>
</evidence>
<dbReference type="OrthoDB" id="4772757at2759"/>
<evidence type="ECO:0000256" key="2">
    <source>
        <dbReference type="ARBA" id="ARBA00023043"/>
    </source>
</evidence>
<feature type="repeat" description="ANK" evidence="3">
    <location>
        <begin position="647"/>
        <end position="679"/>
    </location>
</feature>
<feature type="repeat" description="ANK" evidence="3">
    <location>
        <begin position="713"/>
        <end position="745"/>
    </location>
</feature>
<feature type="repeat" description="ANK" evidence="3">
    <location>
        <begin position="1010"/>
        <end position="1042"/>
    </location>
</feature>
<sequence>MGSHQHQSEWTMNSSNMLTNASHFTITGSQFNVITSDEHTKLLNWLNAPDCSCNYVDAAGKKTVGTGQWIYHLAEYEQWRFHPSVLWIQGPAGTGKTVLTTTIIEDLPPNAKWYHYFDFRDNTRRQSTYRGFLLSLIKQMGSDGSRVNPALQSLYQLNRGNQPTDEELKKVLGVIIKERNTGYLVIDAMDECQELTKVIDWLSQFSSKLWILVTSRNPSQSKIGANVWQVALDTKVSKIDEDISVYLTHEVQSLSSFSGGFRSMIMETLKKGAHGQFRWVECQLREVAKCGTSKMAKRVLQNLPKDLSETYEQALSKTLQRGEAYADEARNLLLWLLYAYRPISLKQVKEILAIDIHDQTYDHDNGGTLQLDLIISSTLVTQGSDHVVQLAHASVKEFLIENYGAYQTMNSFKLNELLGHDIITQSIIVYLMNMGDILHAGLRKTDTLSMHNNKGKNQFYLADYAVQHWPAHAKCVEDHQMGGKTQSLIHKMLSNPAYFVKWADMYEHSEYTWERNLGTPLYYAAMNGLSKTVKGLIDGIGINDKGGRYGNALQAASLYGHEAIVKFLVDNGAEINTQGGWYGNALQAASFEGNEAIVEFLVQNGAAINTQGGHHGNAIKAASSKGNEAIVKFLVKNGAEIHTQGGNHGNALQAASFGGNEAIVKFLVERGAEINTQGGFHWNALRAASFIGNEAIVKFLVENGAEINAQGGHFGNALQEASCGGNEAIVKFLVESGAEINAQGGHFGNALQAAVSERNGAIVKFLVQNGAKINAQGGLYGNALQAASFRGNEAIFKFLVENDAEIHTQGGCHGNALQAASLGGNVNLVKYLVQNGAGINTQGGHHGNALKAASFKGNEAIVKFLVQNGAEINTQGGHFGNALQAAVYKENAAIMKFLVENGAEINAQGGHFGNALQTASCGGNEAIVKFLVQNGAEINTQGGLYENALQAAVFEWNEAIVKFLVQNGAEINTQGGHFGNALQTASFEGNEAIVKFLVQNGAEINIQGGHFGNALQAAVAKGNEVIVRFLIEKGAEINAQGGHFGNALQAALSKGNKAIVQFLVEKGAEINAQGGHSGNVLQAALSEENEAINNAQVW</sequence>
<dbReference type="AlphaFoldDB" id="A0A9W9AAM3"/>
<keyword evidence="7" id="KW-1185">Reference proteome</keyword>
<proteinExistence type="predicted"/>